<protein>
    <submittedName>
        <fullName evidence="1">Enoyl-CoA hydratase</fullName>
    </submittedName>
</protein>
<dbReference type="GO" id="GO:0006635">
    <property type="term" value="P:fatty acid beta-oxidation"/>
    <property type="evidence" value="ECO:0007669"/>
    <property type="project" value="TreeGrafter"/>
</dbReference>
<dbReference type="GO" id="GO:0003824">
    <property type="term" value="F:catalytic activity"/>
    <property type="evidence" value="ECO:0007669"/>
    <property type="project" value="UniProtKB-ARBA"/>
</dbReference>
<reference evidence="1 2" key="1">
    <citation type="submission" date="2017-11" db="EMBL/GenBank/DDBJ databases">
        <title>Draft genome of actinobacteria isolated from guarana (Paullinia cupana (Mart.) Ducke.</title>
        <authorList>
            <person name="Siqueira K.A."/>
            <person name="Liotti R.G."/>
            <person name="Mendes T.A.O."/>
            <person name="Soares M.A."/>
        </authorList>
    </citation>
    <scope>NUCLEOTIDE SEQUENCE [LARGE SCALE GENOMIC DNA]</scope>
    <source>
        <strain evidence="1 2">193</strain>
    </source>
</reference>
<evidence type="ECO:0000313" key="1">
    <source>
        <dbReference type="EMBL" id="RMB82506.1"/>
    </source>
</evidence>
<dbReference type="EMBL" id="PENI01000022">
    <property type="protein sequence ID" value="RMB82506.1"/>
    <property type="molecule type" value="Genomic_DNA"/>
</dbReference>
<dbReference type="AlphaFoldDB" id="A0A3M0IKI8"/>
<keyword evidence="2" id="KW-1185">Reference proteome</keyword>
<dbReference type="OrthoDB" id="9775794at2"/>
<sequence>MTYSNLSAISVDIRHGVATVIIDHPPLNLLDGELIKELMAFASQVRTDDKVQVIVFESADPQFFIAHGDMRFLTDPALMSAGGDLPTGTNVVQAVNEEIRSLPQVTIGKIAGFARGGGNEFAMALDMRFAAIGTSGQAQPETLMGIYPGGGGTQYMTSLIGRARTLELILGGELADAELAERYGLVNRALPADELDTFVTVLARRIAALGPTVIGIVKMAVDAADYTKRDLATESSLAARLSFPEVAATAHKLLAAGVQTREGELRLEEILNKAQQEVTPQLSDKAATRVSRESD</sequence>
<accession>A0A3M0IKI8</accession>
<dbReference type="CDD" id="cd06558">
    <property type="entry name" value="crotonase-like"/>
    <property type="match status" value="1"/>
</dbReference>
<comment type="caution">
    <text evidence="1">The sequence shown here is derived from an EMBL/GenBank/DDBJ whole genome shotgun (WGS) entry which is preliminary data.</text>
</comment>
<dbReference type="Pfam" id="PF00378">
    <property type="entry name" value="ECH_1"/>
    <property type="match status" value="1"/>
</dbReference>
<dbReference type="PANTHER" id="PTHR11941">
    <property type="entry name" value="ENOYL-COA HYDRATASE-RELATED"/>
    <property type="match status" value="1"/>
</dbReference>
<evidence type="ECO:0000313" key="2">
    <source>
        <dbReference type="Proteomes" id="UP000270471"/>
    </source>
</evidence>
<dbReference type="PANTHER" id="PTHR11941:SF54">
    <property type="entry name" value="ENOYL-COA HYDRATASE, MITOCHONDRIAL"/>
    <property type="match status" value="1"/>
</dbReference>
<dbReference type="InterPro" id="IPR001753">
    <property type="entry name" value="Enoyl-CoA_hydra/iso"/>
</dbReference>
<proteinExistence type="predicted"/>
<gene>
    <name evidence="1" type="ORF">CTZ28_29100</name>
</gene>
<name>A0A3M0IKI8_9ACTN</name>
<organism evidence="1 2">
    <name type="scientific">Streptomyces shenzhenensis</name>
    <dbReference type="NCBI Taxonomy" id="943815"/>
    <lineage>
        <taxon>Bacteria</taxon>
        <taxon>Bacillati</taxon>
        <taxon>Actinomycetota</taxon>
        <taxon>Actinomycetes</taxon>
        <taxon>Kitasatosporales</taxon>
        <taxon>Streptomycetaceae</taxon>
        <taxon>Streptomyces</taxon>
    </lineage>
</organism>
<dbReference type="RefSeq" id="WP_121892725.1">
    <property type="nucleotide sequence ID" value="NZ_PENI01000022.1"/>
</dbReference>
<dbReference type="InterPro" id="IPR029045">
    <property type="entry name" value="ClpP/crotonase-like_dom_sf"/>
</dbReference>
<dbReference type="Gene3D" id="3.90.226.10">
    <property type="entry name" value="2-enoyl-CoA Hydratase, Chain A, domain 1"/>
    <property type="match status" value="1"/>
</dbReference>
<dbReference type="Proteomes" id="UP000270471">
    <property type="component" value="Unassembled WGS sequence"/>
</dbReference>
<dbReference type="SUPFAM" id="SSF52096">
    <property type="entry name" value="ClpP/crotonase"/>
    <property type="match status" value="1"/>
</dbReference>